<dbReference type="Proteomes" id="UP000015106">
    <property type="component" value="Chromosome 7"/>
</dbReference>
<evidence type="ECO:0000256" key="1">
    <source>
        <dbReference type="ARBA" id="ARBA00022801"/>
    </source>
</evidence>
<dbReference type="PANTHER" id="PTHR31126:SF48">
    <property type="entry name" value="INOSITOL PHOSPHATASE SIW14"/>
    <property type="match status" value="1"/>
</dbReference>
<evidence type="ECO:0000313" key="3">
    <source>
        <dbReference type="Proteomes" id="UP000015106"/>
    </source>
</evidence>
<protein>
    <recommendedName>
        <fullName evidence="4">Tyrosine-protein phosphatase</fullName>
    </recommendedName>
</protein>
<dbReference type="EnsemblPlants" id="TuG1812G0700001828.01.T02">
    <property type="protein sequence ID" value="TuG1812G0700001828.01.T02"/>
    <property type="gene ID" value="TuG1812G0700001828.01"/>
</dbReference>
<dbReference type="PANTHER" id="PTHR31126">
    <property type="entry name" value="TYROSINE-PROTEIN PHOSPHATASE"/>
    <property type="match status" value="1"/>
</dbReference>
<proteinExistence type="predicted"/>
<accession>A0A8R7QXZ3</accession>
<reference evidence="3" key="1">
    <citation type="journal article" date="2013" name="Nature">
        <title>Draft genome of the wheat A-genome progenitor Triticum urartu.</title>
        <authorList>
            <person name="Ling H.Q."/>
            <person name="Zhao S."/>
            <person name="Liu D."/>
            <person name="Wang J."/>
            <person name="Sun H."/>
            <person name="Zhang C."/>
            <person name="Fan H."/>
            <person name="Li D."/>
            <person name="Dong L."/>
            <person name="Tao Y."/>
            <person name="Gao C."/>
            <person name="Wu H."/>
            <person name="Li Y."/>
            <person name="Cui Y."/>
            <person name="Guo X."/>
            <person name="Zheng S."/>
            <person name="Wang B."/>
            <person name="Yu K."/>
            <person name="Liang Q."/>
            <person name="Yang W."/>
            <person name="Lou X."/>
            <person name="Chen J."/>
            <person name="Feng M."/>
            <person name="Jian J."/>
            <person name="Zhang X."/>
            <person name="Luo G."/>
            <person name="Jiang Y."/>
            <person name="Liu J."/>
            <person name="Wang Z."/>
            <person name="Sha Y."/>
            <person name="Zhang B."/>
            <person name="Wu H."/>
            <person name="Tang D."/>
            <person name="Shen Q."/>
            <person name="Xue P."/>
            <person name="Zou S."/>
            <person name="Wang X."/>
            <person name="Liu X."/>
            <person name="Wang F."/>
            <person name="Yang Y."/>
            <person name="An X."/>
            <person name="Dong Z."/>
            <person name="Zhang K."/>
            <person name="Zhang X."/>
            <person name="Luo M.C."/>
            <person name="Dvorak J."/>
            <person name="Tong Y."/>
            <person name="Wang J."/>
            <person name="Yang H."/>
            <person name="Li Z."/>
            <person name="Wang D."/>
            <person name="Zhang A."/>
            <person name="Wang J."/>
        </authorList>
    </citation>
    <scope>NUCLEOTIDE SEQUENCE</scope>
    <source>
        <strain evidence="3">cv. G1812</strain>
    </source>
</reference>
<dbReference type="Pfam" id="PF03162">
    <property type="entry name" value="Y_phosphatase2"/>
    <property type="match status" value="1"/>
</dbReference>
<dbReference type="PRINTS" id="PR01911">
    <property type="entry name" value="PFDSPHPHTASE"/>
</dbReference>
<gene>
    <name evidence="2" type="primary">LOC125518001</name>
</gene>
<dbReference type="SUPFAM" id="SSF52799">
    <property type="entry name" value="(Phosphotyrosine protein) phosphatases II"/>
    <property type="match status" value="1"/>
</dbReference>
<reference evidence="2" key="2">
    <citation type="submission" date="2018-03" db="EMBL/GenBank/DDBJ databases">
        <title>The Triticum urartu genome reveals the dynamic nature of wheat genome evolution.</title>
        <authorList>
            <person name="Ling H."/>
            <person name="Ma B."/>
            <person name="Shi X."/>
            <person name="Liu H."/>
            <person name="Dong L."/>
            <person name="Sun H."/>
            <person name="Cao Y."/>
            <person name="Gao Q."/>
            <person name="Zheng S."/>
            <person name="Li Y."/>
            <person name="Yu Y."/>
            <person name="Du H."/>
            <person name="Qi M."/>
            <person name="Li Y."/>
            <person name="Yu H."/>
            <person name="Cui Y."/>
            <person name="Wang N."/>
            <person name="Chen C."/>
            <person name="Wu H."/>
            <person name="Zhao Y."/>
            <person name="Zhang J."/>
            <person name="Li Y."/>
            <person name="Zhou W."/>
            <person name="Zhang B."/>
            <person name="Hu W."/>
            <person name="Eijk M."/>
            <person name="Tang J."/>
            <person name="Witsenboer H."/>
            <person name="Zhao S."/>
            <person name="Li Z."/>
            <person name="Zhang A."/>
            <person name="Wang D."/>
            <person name="Liang C."/>
        </authorList>
    </citation>
    <scope>NUCLEOTIDE SEQUENCE [LARGE SCALE GENOMIC DNA]</scope>
    <source>
        <strain evidence="2">cv. G1812</strain>
    </source>
</reference>
<dbReference type="InterPro" id="IPR020428">
    <property type="entry name" value="PFA-DSPs"/>
</dbReference>
<sequence length="257" mass="29461">MKLEIMPRQRALEAGQREEAMEMSGLELWKHEKPPKIFPMPPPLPPLLAAAGAGGYDEATLVPPLNFAMVDDGIYRSGFPAAANFRFLKSLNLRSIVYLCPEPYPEINTEFLEKNGIKLHQFGIEGRKEPFVEIPDEKIREALKVVLDVRNQPLLIHCKRGKVSLISFHLTLFSWYLQVDNFLLTHRAILSFVSAAPNWMRRRLHEEVAEMVPVFGLRRVPALRRCESEEHRPEIHGAVRRRELEAPDQLTLLTKGE</sequence>
<dbReference type="Gene3D" id="3.90.190.10">
    <property type="entry name" value="Protein tyrosine phosphatase superfamily"/>
    <property type="match status" value="1"/>
</dbReference>
<keyword evidence="3" id="KW-1185">Reference proteome</keyword>
<dbReference type="Gramene" id="TuG1812G0700001828.01.T02">
    <property type="protein sequence ID" value="TuG1812G0700001828.01.T02"/>
    <property type="gene ID" value="TuG1812G0700001828.01"/>
</dbReference>
<dbReference type="AlphaFoldDB" id="A0A8R7QXZ3"/>
<organism evidence="2 3">
    <name type="scientific">Triticum urartu</name>
    <name type="common">Red wild einkorn</name>
    <name type="synonym">Crithodium urartu</name>
    <dbReference type="NCBI Taxonomy" id="4572"/>
    <lineage>
        <taxon>Eukaryota</taxon>
        <taxon>Viridiplantae</taxon>
        <taxon>Streptophyta</taxon>
        <taxon>Embryophyta</taxon>
        <taxon>Tracheophyta</taxon>
        <taxon>Spermatophyta</taxon>
        <taxon>Magnoliopsida</taxon>
        <taxon>Liliopsida</taxon>
        <taxon>Poales</taxon>
        <taxon>Poaceae</taxon>
        <taxon>BOP clade</taxon>
        <taxon>Pooideae</taxon>
        <taxon>Triticodae</taxon>
        <taxon>Triticeae</taxon>
        <taxon>Triticinae</taxon>
        <taxon>Triticum</taxon>
    </lineage>
</organism>
<dbReference type="InterPro" id="IPR029021">
    <property type="entry name" value="Prot-tyrosine_phosphatase-like"/>
</dbReference>
<evidence type="ECO:0000313" key="2">
    <source>
        <dbReference type="EnsemblPlants" id="TuG1812G0700001828.01.T02"/>
    </source>
</evidence>
<reference evidence="2" key="3">
    <citation type="submission" date="2022-06" db="UniProtKB">
        <authorList>
            <consortium name="EnsemblPlants"/>
        </authorList>
    </citation>
    <scope>IDENTIFICATION</scope>
</reference>
<evidence type="ECO:0008006" key="4">
    <source>
        <dbReference type="Google" id="ProtNLM"/>
    </source>
</evidence>
<dbReference type="InterPro" id="IPR004861">
    <property type="entry name" value="Siw14-like"/>
</dbReference>
<dbReference type="GO" id="GO:0016791">
    <property type="term" value="F:phosphatase activity"/>
    <property type="evidence" value="ECO:0007669"/>
    <property type="project" value="InterPro"/>
</dbReference>
<dbReference type="GO" id="GO:0005737">
    <property type="term" value="C:cytoplasm"/>
    <property type="evidence" value="ECO:0007669"/>
    <property type="project" value="TreeGrafter"/>
</dbReference>
<name>A0A8R7QXZ3_TRIUA</name>
<keyword evidence="1" id="KW-0378">Hydrolase</keyword>